<gene>
    <name evidence="2" type="ORF">SAMN04488038_103241</name>
</gene>
<dbReference type="EMBL" id="FOFS01000003">
    <property type="protein sequence ID" value="SEQ06481.1"/>
    <property type="molecule type" value="Genomic_DNA"/>
</dbReference>
<protein>
    <submittedName>
        <fullName evidence="2">Uncharacterized protein</fullName>
    </submittedName>
</protein>
<organism evidence="2 3">
    <name type="scientific">Solimonas aquatica</name>
    <dbReference type="NCBI Taxonomy" id="489703"/>
    <lineage>
        <taxon>Bacteria</taxon>
        <taxon>Pseudomonadati</taxon>
        <taxon>Pseudomonadota</taxon>
        <taxon>Gammaproteobacteria</taxon>
        <taxon>Nevskiales</taxon>
        <taxon>Nevskiaceae</taxon>
        <taxon>Solimonas</taxon>
    </lineage>
</organism>
<sequence>MATIAQTWHEARAEFPPTPSGHHPVPASNGDGAGGVLTAAGYALGISAADATLFAESFLKSPMAKAMLERGEPLKFFLPIQLSEHAEWGGVDITIAGVRTEHVGSPREAPATDRGNGYSSNPHGPLQPGDYGVHSHPDTAGLMKNVSGED</sequence>
<reference evidence="2 3" key="1">
    <citation type="submission" date="2016-10" db="EMBL/GenBank/DDBJ databases">
        <authorList>
            <person name="de Groot N.N."/>
        </authorList>
    </citation>
    <scope>NUCLEOTIDE SEQUENCE [LARGE SCALE GENOMIC DNA]</scope>
    <source>
        <strain evidence="2 3">DSM 25927</strain>
    </source>
</reference>
<proteinExistence type="predicted"/>
<dbReference type="AlphaFoldDB" id="A0A1H9CZB5"/>
<dbReference type="RefSeq" id="WP_093283037.1">
    <property type="nucleotide sequence ID" value="NZ_FOFS01000003.1"/>
</dbReference>
<keyword evidence="3" id="KW-1185">Reference proteome</keyword>
<evidence type="ECO:0000313" key="3">
    <source>
        <dbReference type="Proteomes" id="UP000199233"/>
    </source>
</evidence>
<name>A0A1H9CZB5_9GAMM</name>
<accession>A0A1H9CZB5</accession>
<evidence type="ECO:0000256" key="1">
    <source>
        <dbReference type="SAM" id="MobiDB-lite"/>
    </source>
</evidence>
<feature type="region of interest" description="Disordered" evidence="1">
    <location>
        <begin position="99"/>
        <end position="150"/>
    </location>
</feature>
<evidence type="ECO:0000313" key="2">
    <source>
        <dbReference type="EMBL" id="SEQ06481.1"/>
    </source>
</evidence>
<dbReference type="Proteomes" id="UP000199233">
    <property type="component" value="Unassembled WGS sequence"/>
</dbReference>